<dbReference type="PANTHER" id="PTHR16301">
    <property type="entry name" value="IMPACT-RELATED"/>
    <property type="match status" value="1"/>
</dbReference>
<organism evidence="3 4">
    <name type="scientific">Moraxella cuniculi</name>
    <dbReference type="NCBI Taxonomy" id="34061"/>
    <lineage>
        <taxon>Bacteria</taxon>
        <taxon>Pseudomonadati</taxon>
        <taxon>Pseudomonadota</taxon>
        <taxon>Gammaproteobacteria</taxon>
        <taxon>Moraxellales</taxon>
        <taxon>Moraxellaceae</taxon>
        <taxon>Moraxella</taxon>
    </lineage>
</organism>
<dbReference type="PROSITE" id="PS00910">
    <property type="entry name" value="UPF0029"/>
    <property type="match status" value="1"/>
</dbReference>
<dbReference type="Proteomes" id="UP000274100">
    <property type="component" value="Chromosome"/>
</dbReference>
<reference evidence="3 4" key="1">
    <citation type="submission" date="2018-12" db="EMBL/GenBank/DDBJ databases">
        <authorList>
            <consortium name="Pathogen Informatics"/>
        </authorList>
    </citation>
    <scope>NUCLEOTIDE SEQUENCE [LARGE SCALE GENOMIC DNA]</scope>
    <source>
        <strain evidence="3 4">NCTC10297</strain>
    </source>
</reference>
<name>A0A3S5EFU0_9GAMM</name>
<dbReference type="GO" id="GO:0043168">
    <property type="term" value="F:anion binding"/>
    <property type="evidence" value="ECO:0007669"/>
    <property type="project" value="UniProtKB-ARBA"/>
</dbReference>
<dbReference type="InterPro" id="IPR020569">
    <property type="entry name" value="UPF0029_Impact_CS"/>
</dbReference>
<protein>
    <submittedName>
        <fullName evidence="3">IMPACT family member yigZ</fullName>
    </submittedName>
</protein>
<dbReference type="PANTHER" id="PTHR16301:SF20">
    <property type="entry name" value="IMPACT FAMILY MEMBER YIGZ"/>
    <property type="match status" value="1"/>
</dbReference>
<dbReference type="GO" id="GO:0032561">
    <property type="term" value="F:guanyl ribonucleotide binding"/>
    <property type="evidence" value="ECO:0007669"/>
    <property type="project" value="UniProtKB-ARBA"/>
</dbReference>
<comment type="similarity">
    <text evidence="1">Belongs to the IMPACT family.</text>
</comment>
<dbReference type="InterPro" id="IPR020568">
    <property type="entry name" value="Ribosomal_Su5_D2-typ_SF"/>
</dbReference>
<dbReference type="GO" id="GO:0005737">
    <property type="term" value="C:cytoplasm"/>
    <property type="evidence" value="ECO:0007669"/>
    <property type="project" value="TreeGrafter"/>
</dbReference>
<feature type="domain" description="Impact N-terminal" evidence="2">
    <location>
        <begin position="72"/>
        <end position="178"/>
    </location>
</feature>
<dbReference type="AlphaFoldDB" id="A0A3S5EFU0"/>
<dbReference type="InterPro" id="IPR001498">
    <property type="entry name" value="Impact_N"/>
</dbReference>
<sequence length="261" mass="29005">MSLAYFAIVCLICGDNQAKSACGWSELPKDWQIWAKNCINYQNVGQWHFVIKECVVSYQTLSLPCTATYEIKKSEFLAFAYPIQTREQLLAWVQHLRQQYPDARHHCYGYIIGDPHNTTSAGFDDDGEPNGTAGRPILSVLQHKAIGNCLIVVVRYFGGIKLGAGGLTRAYATAAQMVVDQMVLSQFVPQTTLRIKTSFAHEAQLRYLVLAAGGEMLQVDYALDVCATVRLDAARLKEFVASLGVYGQLLDSQQDCLIDLQ</sequence>
<gene>
    <name evidence="3" type="primary">yigZ</name>
    <name evidence="3" type="ORF">NCTC10297_00416</name>
</gene>
<dbReference type="Gene3D" id="3.30.230.30">
    <property type="entry name" value="Impact, N-terminal domain"/>
    <property type="match status" value="1"/>
</dbReference>
<evidence type="ECO:0000259" key="2">
    <source>
        <dbReference type="Pfam" id="PF01205"/>
    </source>
</evidence>
<evidence type="ECO:0000313" key="3">
    <source>
        <dbReference type="EMBL" id="VEG12489.1"/>
    </source>
</evidence>
<dbReference type="Pfam" id="PF01205">
    <property type="entry name" value="Impact_N"/>
    <property type="match status" value="1"/>
</dbReference>
<dbReference type="InterPro" id="IPR036956">
    <property type="entry name" value="Impact_N_sf"/>
</dbReference>
<dbReference type="KEGG" id="mcun:NCTC10297_00416"/>
<evidence type="ECO:0000313" key="4">
    <source>
        <dbReference type="Proteomes" id="UP000274100"/>
    </source>
</evidence>
<dbReference type="InterPro" id="IPR023582">
    <property type="entry name" value="Impact"/>
</dbReference>
<dbReference type="Gene3D" id="3.30.70.240">
    <property type="match status" value="1"/>
</dbReference>
<dbReference type="GO" id="GO:0017111">
    <property type="term" value="F:ribonucleoside triphosphate phosphatase activity"/>
    <property type="evidence" value="ECO:0007669"/>
    <property type="project" value="UniProtKB-ARBA"/>
</dbReference>
<dbReference type="SUPFAM" id="SSF54211">
    <property type="entry name" value="Ribosomal protein S5 domain 2-like"/>
    <property type="match status" value="1"/>
</dbReference>
<dbReference type="GO" id="GO:0006446">
    <property type="term" value="P:regulation of translational initiation"/>
    <property type="evidence" value="ECO:0007669"/>
    <property type="project" value="TreeGrafter"/>
</dbReference>
<dbReference type="SUPFAM" id="SSF54980">
    <property type="entry name" value="EF-G C-terminal domain-like"/>
    <property type="match status" value="1"/>
</dbReference>
<proteinExistence type="inferred from homology"/>
<dbReference type="InterPro" id="IPR035647">
    <property type="entry name" value="EFG_III/V"/>
</dbReference>
<evidence type="ECO:0000256" key="1">
    <source>
        <dbReference type="ARBA" id="ARBA00007665"/>
    </source>
</evidence>
<dbReference type="EMBL" id="LR134343">
    <property type="protein sequence ID" value="VEG12489.1"/>
    <property type="molecule type" value="Genomic_DNA"/>
</dbReference>
<accession>A0A3S5EFU0</accession>